<name>A0A5J4TQF0_9EUKA</name>
<dbReference type="EMBL" id="SNRW01028145">
    <property type="protein sequence ID" value="KAA6359595.1"/>
    <property type="molecule type" value="Genomic_DNA"/>
</dbReference>
<feature type="compositionally biased region" description="Basic and acidic residues" evidence="1">
    <location>
        <begin position="239"/>
        <end position="248"/>
    </location>
</feature>
<feature type="region of interest" description="Disordered" evidence="1">
    <location>
        <begin position="1"/>
        <end position="21"/>
    </location>
</feature>
<accession>A0A5J4TQF0</accession>
<proteinExistence type="predicted"/>
<evidence type="ECO:0000313" key="3">
    <source>
        <dbReference type="Proteomes" id="UP000324800"/>
    </source>
</evidence>
<sequence length="260" mass="30843">MIIPKLNNDEDQEGSKQSNVYVPPKIRPTEMLTKKERFQHKHDMKERSNMKAKIFDQFIEEEDIPDEILPESAERMKLFPVEEQKRIKEREEYEEESYMRTNLTKKERKKIDNITTKQTNKLYPSISGEIDSIINEANEIDQIVGINDRSESRVNNTGLDKLHSFIGDQRDNEYQLDNNEMRNSKQDLDSNEEINSDEAGEDVMDQFFNERKKNKSNQKQNKTKQKQIDFDSDDQQEIIGKDEDRNEFFNDYVDEVEDGD</sequence>
<dbReference type="Proteomes" id="UP000324800">
    <property type="component" value="Unassembled WGS sequence"/>
</dbReference>
<dbReference type="AlphaFoldDB" id="A0A5J4TQF0"/>
<feature type="region of interest" description="Disordered" evidence="1">
    <location>
        <begin position="166"/>
        <end position="260"/>
    </location>
</feature>
<reference evidence="2 3" key="1">
    <citation type="submission" date="2019-03" db="EMBL/GenBank/DDBJ databases">
        <title>Single cell metagenomics reveals metabolic interactions within the superorganism composed of flagellate Streblomastix strix and complex community of Bacteroidetes bacteria on its surface.</title>
        <authorList>
            <person name="Treitli S.C."/>
            <person name="Kolisko M."/>
            <person name="Husnik F."/>
            <person name="Keeling P."/>
            <person name="Hampl V."/>
        </authorList>
    </citation>
    <scope>NUCLEOTIDE SEQUENCE [LARGE SCALE GENOMIC DNA]</scope>
    <source>
        <strain evidence="2">ST1C</strain>
    </source>
</reference>
<feature type="non-terminal residue" evidence="2">
    <location>
        <position position="260"/>
    </location>
</feature>
<gene>
    <name evidence="2" type="ORF">EZS28_044878</name>
</gene>
<evidence type="ECO:0000256" key="1">
    <source>
        <dbReference type="SAM" id="MobiDB-lite"/>
    </source>
</evidence>
<feature type="compositionally biased region" description="Basic residues" evidence="1">
    <location>
        <begin position="212"/>
        <end position="225"/>
    </location>
</feature>
<comment type="caution">
    <text evidence="2">The sequence shown here is derived from an EMBL/GenBank/DDBJ whole genome shotgun (WGS) entry which is preliminary data.</text>
</comment>
<evidence type="ECO:0000313" key="2">
    <source>
        <dbReference type="EMBL" id="KAA6359595.1"/>
    </source>
</evidence>
<feature type="compositionally biased region" description="Acidic residues" evidence="1">
    <location>
        <begin position="189"/>
        <end position="204"/>
    </location>
</feature>
<feature type="compositionally biased region" description="Basic and acidic residues" evidence="1">
    <location>
        <begin position="166"/>
        <end position="188"/>
    </location>
</feature>
<organism evidence="2 3">
    <name type="scientific">Streblomastix strix</name>
    <dbReference type="NCBI Taxonomy" id="222440"/>
    <lineage>
        <taxon>Eukaryota</taxon>
        <taxon>Metamonada</taxon>
        <taxon>Preaxostyla</taxon>
        <taxon>Oxymonadida</taxon>
        <taxon>Streblomastigidae</taxon>
        <taxon>Streblomastix</taxon>
    </lineage>
</organism>
<protein>
    <submittedName>
        <fullName evidence="2">Uncharacterized protein</fullName>
    </submittedName>
</protein>